<comment type="caution">
    <text evidence="1">The sequence shown here is derived from an EMBL/GenBank/DDBJ whole genome shotgun (WGS) entry which is preliminary data.</text>
</comment>
<dbReference type="PROSITE" id="PS51318">
    <property type="entry name" value="TAT"/>
    <property type="match status" value="1"/>
</dbReference>
<name>A0ABS4W8F5_9MICC</name>
<dbReference type="EMBL" id="JAGIOE010000001">
    <property type="protein sequence ID" value="MBP2372485.1"/>
    <property type="molecule type" value="Genomic_DNA"/>
</dbReference>
<dbReference type="Proteomes" id="UP000766570">
    <property type="component" value="Unassembled WGS sequence"/>
</dbReference>
<protein>
    <submittedName>
        <fullName evidence="1">ABC-type nitrate/sulfonate/bicarbonate transport system substrate-binding protein</fullName>
    </submittedName>
</protein>
<keyword evidence="2" id="KW-1185">Reference proteome</keyword>
<gene>
    <name evidence="1" type="ORF">JOF46_000397</name>
</gene>
<dbReference type="Pfam" id="PF13379">
    <property type="entry name" value="NMT1_2"/>
    <property type="match status" value="1"/>
</dbReference>
<dbReference type="InterPro" id="IPR006311">
    <property type="entry name" value="TAT_signal"/>
</dbReference>
<dbReference type="Gene3D" id="3.40.190.10">
    <property type="entry name" value="Periplasmic binding protein-like II"/>
    <property type="match status" value="2"/>
</dbReference>
<dbReference type="SUPFAM" id="SSF53850">
    <property type="entry name" value="Periplasmic binding protein-like II"/>
    <property type="match status" value="1"/>
</dbReference>
<evidence type="ECO:0000313" key="1">
    <source>
        <dbReference type="EMBL" id="MBP2372485.1"/>
    </source>
</evidence>
<reference evidence="1 2" key="1">
    <citation type="submission" date="2021-03" db="EMBL/GenBank/DDBJ databases">
        <title>Sequencing the genomes of 1000 actinobacteria strains.</title>
        <authorList>
            <person name="Klenk H.-P."/>
        </authorList>
    </citation>
    <scope>NUCLEOTIDE SEQUENCE [LARGE SCALE GENOMIC DNA]</scope>
    <source>
        <strain evidence="1 2">DSM 15454</strain>
    </source>
</reference>
<accession>A0ABS4W8F5</accession>
<dbReference type="RefSeq" id="WP_209905800.1">
    <property type="nucleotide sequence ID" value="NZ_BAAAMI010000025.1"/>
</dbReference>
<dbReference type="PANTHER" id="PTHR30024">
    <property type="entry name" value="ALIPHATIC SULFONATES-BINDING PROTEIN-RELATED"/>
    <property type="match status" value="1"/>
</dbReference>
<sequence length="371" mass="39676">MFESQNGGSLFAGPRLLDRGVSRRSLLKYVGLGTAALGSASLLTACGGSAEGSGGLTKFEIGSFPGDAFFLDTVNLANKDYANHGLDVPKHLTPQSGVQSFQLMVAGALDGLAADTMLLMATHANSSKGKRPVLVGFRTAETSYGIVGRKGISWPGPDASFEEKMASLKGKKVGVTSVGSGSDLQLKLALELAGMKYSDVTTLAIGTTAQAIPNVKKERVDAYVTVQWTSTRYVAKETGGQILLDFAEPNVPETMRNQAVLAIAVREEMAQEQPDLVKQWLDTQEDANQWVQKNKKEAADLLNTSALGGKAPEIAQAYIEHYTTVMAPKLQPMFKAKKETVEHMATLAERFGSIKKGAITFETLVPEFARA</sequence>
<evidence type="ECO:0000313" key="2">
    <source>
        <dbReference type="Proteomes" id="UP000766570"/>
    </source>
</evidence>
<organism evidence="1 2">
    <name type="scientific">Paeniglutamicibacter psychrophenolicus</name>
    <dbReference type="NCBI Taxonomy" id="257454"/>
    <lineage>
        <taxon>Bacteria</taxon>
        <taxon>Bacillati</taxon>
        <taxon>Actinomycetota</taxon>
        <taxon>Actinomycetes</taxon>
        <taxon>Micrococcales</taxon>
        <taxon>Micrococcaceae</taxon>
        <taxon>Paeniglutamicibacter</taxon>
    </lineage>
</organism>
<proteinExistence type="predicted"/>